<keyword evidence="7" id="KW-1185">Reference proteome</keyword>
<proteinExistence type="predicted"/>
<keyword evidence="2" id="KW-0805">Transcription regulation</keyword>
<dbReference type="GO" id="GO:0000976">
    <property type="term" value="F:transcription cis-regulatory region binding"/>
    <property type="evidence" value="ECO:0007669"/>
    <property type="project" value="TreeGrafter"/>
</dbReference>
<keyword evidence="4" id="KW-0804">Transcription</keyword>
<evidence type="ECO:0000256" key="4">
    <source>
        <dbReference type="ARBA" id="ARBA00023163"/>
    </source>
</evidence>
<reference evidence="6" key="1">
    <citation type="journal article" date="2020" name="Stud. Mycol.">
        <title>101 Dothideomycetes genomes: a test case for predicting lifestyles and emergence of pathogens.</title>
        <authorList>
            <person name="Haridas S."/>
            <person name="Albert R."/>
            <person name="Binder M."/>
            <person name="Bloem J."/>
            <person name="Labutti K."/>
            <person name="Salamov A."/>
            <person name="Andreopoulos B."/>
            <person name="Baker S."/>
            <person name="Barry K."/>
            <person name="Bills G."/>
            <person name="Bluhm B."/>
            <person name="Cannon C."/>
            <person name="Castanera R."/>
            <person name="Culley D."/>
            <person name="Daum C."/>
            <person name="Ezra D."/>
            <person name="Gonzalez J."/>
            <person name="Henrissat B."/>
            <person name="Kuo A."/>
            <person name="Liang C."/>
            <person name="Lipzen A."/>
            <person name="Lutzoni F."/>
            <person name="Magnuson J."/>
            <person name="Mondo S."/>
            <person name="Nolan M."/>
            <person name="Ohm R."/>
            <person name="Pangilinan J."/>
            <person name="Park H.-J."/>
            <person name="Ramirez L."/>
            <person name="Alfaro M."/>
            <person name="Sun H."/>
            <person name="Tritt A."/>
            <person name="Yoshinaga Y."/>
            <person name="Zwiers L.-H."/>
            <person name="Turgeon B."/>
            <person name="Goodwin S."/>
            <person name="Spatafora J."/>
            <person name="Crous P."/>
            <person name="Grigoriev I."/>
        </authorList>
    </citation>
    <scope>NUCLEOTIDE SEQUENCE</scope>
    <source>
        <strain evidence="6">CBS 207.26</strain>
    </source>
</reference>
<evidence type="ECO:0000313" key="6">
    <source>
        <dbReference type="EMBL" id="KAF2188998.1"/>
    </source>
</evidence>
<evidence type="ECO:0000256" key="3">
    <source>
        <dbReference type="ARBA" id="ARBA00023125"/>
    </source>
</evidence>
<evidence type="ECO:0000256" key="1">
    <source>
        <dbReference type="ARBA" id="ARBA00004123"/>
    </source>
</evidence>
<sequence length="432" mass="48996">MAPLFPFVAIPPDVTPDQLWHEKPVLYMSIMMVACQSDIHRQLNLARMVRYEISQAVLVRGEKSLELLEGLLVYLAWNHVHLQLGSQLYNLLHIAVAMLTELGLNKEPYAWSKTAAGALREFGRDRRAGVTRTLEERRALLGVFWMSSITKTCFKDIEAVRFTRYTDKCCRILEEAMENPTDIYLVRLVRLQQKADRIGEILYTEELDTVSGMSAPLAMDISSLESEVLEIGRALPLEIPQAALLLISYNTLRLYLYKIALDDQLFLTSSISTESTFPSTTYTIFRNNLLASCLATIKSMVSLFFALPTRIIFSLPYPTWGQIGHAMLILSRLSEVKHDTWDPAYVSSELDIRETLKALARRLEEVMTIGIGEIPARRLSEIFTHMVSRLRELSETVGRSSEDEILGGGDIFLEEEIMNGMLFGFFDIGQVV</sequence>
<protein>
    <submittedName>
        <fullName evidence="6">Uncharacterized protein</fullName>
    </submittedName>
</protein>
<dbReference type="PANTHER" id="PTHR31845">
    <property type="entry name" value="FINGER DOMAIN PROTEIN, PUTATIVE-RELATED"/>
    <property type="match status" value="1"/>
</dbReference>
<dbReference type="AlphaFoldDB" id="A0A6A6EEF8"/>
<keyword evidence="3" id="KW-0238">DNA-binding</keyword>
<gene>
    <name evidence="6" type="ORF">K469DRAFT_564970</name>
</gene>
<dbReference type="Proteomes" id="UP000800200">
    <property type="component" value="Unassembled WGS sequence"/>
</dbReference>
<comment type="subcellular location">
    <subcellularLocation>
        <location evidence="1">Nucleus</location>
    </subcellularLocation>
</comment>
<dbReference type="GO" id="GO:0005634">
    <property type="term" value="C:nucleus"/>
    <property type="evidence" value="ECO:0007669"/>
    <property type="project" value="UniProtKB-SubCell"/>
</dbReference>
<evidence type="ECO:0000256" key="5">
    <source>
        <dbReference type="ARBA" id="ARBA00023242"/>
    </source>
</evidence>
<evidence type="ECO:0000256" key="2">
    <source>
        <dbReference type="ARBA" id="ARBA00023015"/>
    </source>
</evidence>
<name>A0A6A6EEF8_9PEZI</name>
<dbReference type="GO" id="GO:0000981">
    <property type="term" value="F:DNA-binding transcription factor activity, RNA polymerase II-specific"/>
    <property type="evidence" value="ECO:0007669"/>
    <property type="project" value="TreeGrafter"/>
</dbReference>
<accession>A0A6A6EEF8</accession>
<dbReference type="InterPro" id="IPR051089">
    <property type="entry name" value="prtT"/>
</dbReference>
<dbReference type="EMBL" id="ML994622">
    <property type="protein sequence ID" value="KAF2188998.1"/>
    <property type="molecule type" value="Genomic_DNA"/>
</dbReference>
<evidence type="ECO:0000313" key="7">
    <source>
        <dbReference type="Proteomes" id="UP000800200"/>
    </source>
</evidence>
<dbReference type="OrthoDB" id="5226580at2759"/>
<dbReference type="CDD" id="cd12148">
    <property type="entry name" value="fungal_TF_MHR"/>
    <property type="match status" value="1"/>
</dbReference>
<dbReference type="PANTHER" id="PTHR31845:SF10">
    <property type="entry name" value="ZN(II)2CYS6 TRANSCRIPTION FACTOR (EUROFUNG)"/>
    <property type="match status" value="1"/>
</dbReference>
<organism evidence="6 7">
    <name type="scientific">Zopfia rhizophila CBS 207.26</name>
    <dbReference type="NCBI Taxonomy" id="1314779"/>
    <lineage>
        <taxon>Eukaryota</taxon>
        <taxon>Fungi</taxon>
        <taxon>Dikarya</taxon>
        <taxon>Ascomycota</taxon>
        <taxon>Pezizomycotina</taxon>
        <taxon>Dothideomycetes</taxon>
        <taxon>Dothideomycetes incertae sedis</taxon>
        <taxon>Zopfiaceae</taxon>
        <taxon>Zopfia</taxon>
    </lineage>
</organism>
<keyword evidence="5" id="KW-0539">Nucleus</keyword>